<evidence type="ECO:0008006" key="4">
    <source>
        <dbReference type="Google" id="ProtNLM"/>
    </source>
</evidence>
<protein>
    <recommendedName>
        <fullName evidence="4">F-box domain-containing protein</fullName>
    </recommendedName>
</protein>
<evidence type="ECO:0000313" key="3">
    <source>
        <dbReference type="Proteomes" id="UP000823674"/>
    </source>
</evidence>
<gene>
    <name evidence="2" type="primary">A08g507190.1_BraROA</name>
    <name evidence="2" type="ORF">IGI04_030848</name>
</gene>
<reference evidence="2 3" key="1">
    <citation type="submission" date="2021-03" db="EMBL/GenBank/DDBJ databases">
        <authorList>
            <person name="King G.J."/>
            <person name="Bancroft I."/>
            <person name="Baten A."/>
            <person name="Bloomfield J."/>
            <person name="Borpatragohain P."/>
            <person name="He Z."/>
            <person name="Irish N."/>
            <person name="Irwin J."/>
            <person name="Liu K."/>
            <person name="Mauleon R.P."/>
            <person name="Moore J."/>
            <person name="Morris R."/>
            <person name="Ostergaard L."/>
            <person name="Wang B."/>
            <person name="Wells R."/>
        </authorList>
    </citation>
    <scope>NUCLEOTIDE SEQUENCE [LARGE SCALE GENOMIC DNA]</scope>
    <source>
        <strain evidence="2">R-o-18</strain>
        <tissue evidence="2">Leaf</tissue>
    </source>
</reference>
<proteinExistence type="predicted"/>
<dbReference type="Proteomes" id="UP000823674">
    <property type="component" value="Chromosome A08"/>
</dbReference>
<name>A0ABQ7LSS0_BRACM</name>
<feature type="chain" id="PRO_5045946181" description="F-box domain-containing protein" evidence="1">
    <location>
        <begin position="22"/>
        <end position="300"/>
    </location>
</feature>
<evidence type="ECO:0000256" key="1">
    <source>
        <dbReference type="SAM" id="SignalP"/>
    </source>
</evidence>
<dbReference type="Gene3D" id="2.130.10.30">
    <property type="entry name" value="Regulator of chromosome condensation 1/beta-lactamase-inhibitor protein II"/>
    <property type="match status" value="1"/>
</dbReference>
<comment type="caution">
    <text evidence="2">The sequence shown here is derived from an EMBL/GenBank/DDBJ whole genome shotgun (WGS) entry which is preliminary data.</text>
</comment>
<sequence length="300" mass="33574">MSLRFLLHNGALIPILLSASAFERWALLQHCRGSFAEVLGGEMGPVRRDIVIPKRCTRWEALGTTPHHVQVQGLDDLTLVDIDAGGSHSTSLTGKGDILKRVLKLGGRLGKREHGGLGLGDNDKISKIVPQKVNLLPDKDILHVIRFLRLNTFRCFEKRWQNIIGCSLETQETCFKVYFISKESFSYHCLCDQIGRGDHGRRLWKECNTWTAIGVVYIFHHLKEALITPERSKENGQLNRLLAVSSTVLPSWNVCLIIFDPPVTEQVTKTRKKYVAGIKAKGEYALLKGGGGRENVIIIS</sequence>
<accession>A0ABQ7LSS0</accession>
<keyword evidence="3" id="KW-1185">Reference proteome</keyword>
<feature type="signal peptide" evidence="1">
    <location>
        <begin position="1"/>
        <end position="21"/>
    </location>
</feature>
<organism evidence="2 3">
    <name type="scientific">Brassica rapa subsp. trilocularis</name>
    <dbReference type="NCBI Taxonomy" id="1813537"/>
    <lineage>
        <taxon>Eukaryota</taxon>
        <taxon>Viridiplantae</taxon>
        <taxon>Streptophyta</taxon>
        <taxon>Embryophyta</taxon>
        <taxon>Tracheophyta</taxon>
        <taxon>Spermatophyta</taxon>
        <taxon>Magnoliopsida</taxon>
        <taxon>eudicotyledons</taxon>
        <taxon>Gunneridae</taxon>
        <taxon>Pentapetalae</taxon>
        <taxon>rosids</taxon>
        <taxon>malvids</taxon>
        <taxon>Brassicales</taxon>
        <taxon>Brassicaceae</taxon>
        <taxon>Brassiceae</taxon>
        <taxon>Brassica</taxon>
    </lineage>
</organism>
<dbReference type="EMBL" id="JADBGQ010000007">
    <property type="protein sequence ID" value="KAG5389307.1"/>
    <property type="molecule type" value="Genomic_DNA"/>
</dbReference>
<dbReference type="InterPro" id="IPR009091">
    <property type="entry name" value="RCC1/BLIP-II"/>
</dbReference>
<evidence type="ECO:0000313" key="2">
    <source>
        <dbReference type="EMBL" id="KAG5389307.1"/>
    </source>
</evidence>
<keyword evidence="1" id="KW-0732">Signal</keyword>